<evidence type="ECO:0000256" key="6">
    <source>
        <dbReference type="ARBA" id="ARBA00023242"/>
    </source>
</evidence>
<dbReference type="GO" id="GO:0016251">
    <property type="term" value="F:RNA polymerase II general transcription initiation factor activity"/>
    <property type="evidence" value="ECO:0007669"/>
    <property type="project" value="TreeGrafter"/>
</dbReference>
<dbReference type="GO" id="GO:0000976">
    <property type="term" value="F:transcription cis-regulatory region binding"/>
    <property type="evidence" value="ECO:0007669"/>
    <property type="project" value="UniProtKB-ARBA"/>
</dbReference>
<keyword evidence="6" id="KW-0539">Nucleus</keyword>
<organism evidence="11 12">
    <name type="scientific">Armadillidium nasatum</name>
    <dbReference type="NCBI Taxonomy" id="96803"/>
    <lineage>
        <taxon>Eukaryota</taxon>
        <taxon>Metazoa</taxon>
        <taxon>Ecdysozoa</taxon>
        <taxon>Arthropoda</taxon>
        <taxon>Crustacea</taxon>
        <taxon>Multicrustacea</taxon>
        <taxon>Malacostraca</taxon>
        <taxon>Eumalacostraca</taxon>
        <taxon>Peracarida</taxon>
        <taxon>Isopoda</taxon>
        <taxon>Oniscidea</taxon>
        <taxon>Crinocheta</taxon>
        <taxon>Armadillidiidae</taxon>
        <taxon>Armadillidium</taxon>
    </lineage>
</organism>
<dbReference type="Pfam" id="PF25316">
    <property type="entry name" value="TAF2_3rd"/>
    <property type="match status" value="1"/>
</dbReference>
<keyword evidence="11" id="KW-0396">Initiation factor</keyword>
<comment type="caution">
    <text evidence="11">The sequence shown here is derived from an EMBL/GenBank/DDBJ whole genome shotgun (WGS) entry which is preliminary data.</text>
</comment>
<dbReference type="GO" id="GO:0005669">
    <property type="term" value="C:transcription factor TFIID complex"/>
    <property type="evidence" value="ECO:0007669"/>
    <property type="project" value="InterPro"/>
</dbReference>
<evidence type="ECO:0000259" key="10">
    <source>
        <dbReference type="Pfam" id="PF25577"/>
    </source>
</evidence>
<dbReference type="PANTHER" id="PTHR15137">
    <property type="entry name" value="TRANSCRIPTION INITIATION FACTOR TFIID"/>
    <property type="match status" value="1"/>
</dbReference>
<feature type="compositionally biased region" description="Polar residues" evidence="8">
    <location>
        <begin position="1257"/>
        <end position="1279"/>
    </location>
</feature>
<dbReference type="PANTHER" id="PTHR15137:SF9">
    <property type="entry name" value="TRANSCRIPTION INITIATION FACTOR TFIID SUBUNIT 2"/>
    <property type="match status" value="1"/>
</dbReference>
<feature type="domain" description="Transcription initiation factor TFIID subunit 2 TPR repeats" evidence="10">
    <location>
        <begin position="654"/>
        <end position="1009"/>
    </location>
</feature>
<feature type="compositionally biased region" description="Low complexity" evidence="8">
    <location>
        <begin position="1344"/>
        <end position="1370"/>
    </location>
</feature>
<dbReference type="InterPro" id="IPR042097">
    <property type="entry name" value="Aminopeptidase_N-like_N_sf"/>
</dbReference>
<comment type="similarity">
    <text evidence="2">Belongs to the TAF2 family.</text>
</comment>
<dbReference type="OrthoDB" id="308861at2759"/>
<dbReference type="InterPro" id="IPR037813">
    <property type="entry name" value="TAF2"/>
</dbReference>
<accession>A0A5N5SNA1</accession>
<evidence type="ECO:0000256" key="4">
    <source>
        <dbReference type="ARBA" id="ARBA00023015"/>
    </source>
</evidence>
<dbReference type="Gene3D" id="2.60.40.1730">
    <property type="entry name" value="tricorn interacting facor f3 domain"/>
    <property type="match status" value="1"/>
</dbReference>
<proteinExistence type="inferred from homology"/>
<evidence type="ECO:0000313" key="11">
    <source>
        <dbReference type="EMBL" id="KAB7495555.1"/>
    </source>
</evidence>
<keyword evidence="5" id="KW-0804">Transcription</keyword>
<dbReference type="GO" id="GO:0003743">
    <property type="term" value="F:translation initiation factor activity"/>
    <property type="evidence" value="ECO:0007669"/>
    <property type="project" value="UniProtKB-KW"/>
</dbReference>
<dbReference type="Pfam" id="PF25577">
    <property type="entry name" value="TPR_TAF2_C"/>
    <property type="match status" value="1"/>
</dbReference>
<dbReference type="Gene3D" id="1.10.390.10">
    <property type="entry name" value="Neutral Protease Domain 2"/>
    <property type="match status" value="1"/>
</dbReference>
<dbReference type="SUPFAM" id="SSF63737">
    <property type="entry name" value="Leukotriene A4 hydrolase N-terminal domain"/>
    <property type="match status" value="1"/>
</dbReference>
<feature type="compositionally biased region" description="Polar residues" evidence="8">
    <location>
        <begin position="410"/>
        <end position="419"/>
    </location>
</feature>
<dbReference type="InterPro" id="IPR057345">
    <property type="entry name" value="Ig-like_TAF2"/>
</dbReference>
<gene>
    <name evidence="11" type="primary">Taf2</name>
    <name evidence="11" type="ORF">Anas_04674</name>
</gene>
<keyword evidence="12" id="KW-1185">Reference proteome</keyword>
<reference evidence="11 12" key="1">
    <citation type="journal article" date="2019" name="PLoS Biol.">
        <title>Sex chromosomes control vertical transmission of feminizing Wolbachia symbionts in an isopod.</title>
        <authorList>
            <person name="Becking T."/>
            <person name="Chebbi M.A."/>
            <person name="Giraud I."/>
            <person name="Moumen B."/>
            <person name="Laverre T."/>
            <person name="Caubet Y."/>
            <person name="Peccoud J."/>
            <person name="Gilbert C."/>
            <person name="Cordaux R."/>
        </authorList>
    </citation>
    <scope>NUCLEOTIDE SEQUENCE [LARGE SCALE GENOMIC DNA]</scope>
    <source>
        <strain evidence="11">ANa2</strain>
        <tissue evidence="11">Whole body excluding digestive tract and cuticle</tissue>
    </source>
</reference>
<dbReference type="GO" id="GO:0051123">
    <property type="term" value="P:RNA polymerase II preinitiation complex assembly"/>
    <property type="evidence" value="ECO:0007669"/>
    <property type="project" value="UniProtKB-ARBA"/>
</dbReference>
<dbReference type="FunFam" id="2.60.40.1730:FF:000003">
    <property type="entry name" value="Transcription initiation factor TFIID subunit 2"/>
    <property type="match status" value="1"/>
</dbReference>
<evidence type="ECO:0000256" key="2">
    <source>
        <dbReference type="ARBA" id="ARBA00010937"/>
    </source>
</evidence>
<dbReference type="EMBL" id="SEYY01022437">
    <property type="protein sequence ID" value="KAB7495555.1"/>
    <property type="molecule type" value="Genomic_DNA"/>
</dbReference>
<dbReference type="SUPFAM" id="SSF55486">
    <property type="entry name" value="Metalloproteases ('zincins'), catalytic domain"/>
    <property type="match status" value="1"/>
</dbReference>
<evidence type="ECO:0000256" key="8">
    <source>
        <dbReference type="SAM" id="MobiDB-lite"/>
    </source>
</evidence>
<feature type="region of interest" description="Disordered" evidence="8">
    <location>
        <begin position="1229"/>
        <end position="1370"/>
    </location>
</feature>
<feature type="compositionally biased region" description="Basic residues" evidence="8">
    <location>
        <begin position="1313"/>
        <end position="1333"/>
    </location>
</feature>
<dbReference type="Proteomes" id="UP000326759">
    <property type="component" value="Unassembled WGS sequence"/>
</dbReference>
<name>A0A5N5SNA1_9CRUS</name>
<keyword evidence="11" id="KW-0648">Protein biosynthesis</keyword>
<dbReference type="InterPro" id="IPR057991">
    <property type="entry name" value="TPR_TAF2_C"/>
</dbReference>
<evidence type="ECO:0000313" key="12">
    <source>
        <dbReference type="Proteomes" id="UP000326759"/>
    </source>
</evidence>
<feature type="domain" description="Transcription initiation factor TFIID subunit 2 Ig-like" evidence="9">
    <location>
        <begin position="533"/>
        <end position="653"/>
    </location>
</feature>
<dbReference type="CDD" id="cd09839">
    <property type="entry name" value="M1_like_TAF2"/>
    <property type="match status" value="1"/>
</dbReference>
<evidence type="ECO:0000256" key="3">
    <source>
        <dbReference type="ARBA" id="ARBA00017363"/>
    </source>
</evidence>
<evidence type="ECO:0000256" key="7">
    <source>
        <dbReference type="ARBA" id="ARBA00033345"/>
    </source>
</evidence>
<comment type="subcellular location">
    <subcellularLocation>
        <location evidence="1">Nucleus</location>
    </subcellularLocation>
</comment>
<sequence>MKMKVKSQKREKEIVKPYKLAHQILCLTGINFTRQTVIGFTELTLIPTKDSFRYIWINCKQACIYKVTLNDTLEVPFQYFDPLLEICPTDSKLRNLSFLNKNQINSVISVDPEYSRGEIIITISSEAQHLIQEGKALRVGIEFSLEKPQSGLHFVIPSGEGTLAERSAHMFSYGHENSTRLWFPCIDAYNEVCTWRLEFTVEESMVAVSCGELLEIVYTTDMRRKTYHYVLNIPTAAPNIGLAVGPFKIHMDPFMNEITHFCLPELLPVLKATSKHLHQAFEFFEELLSTRYPYTCYKQVYVDEAYKDLQSYSTMSIVSVNLLCSTRIIDQVYITRKALVLSVAQQFFSCFISRFSWSDAWLTCGISRYLMGLYVKKFFGFNEYKDWIHSELKEVIEYEEKFGGITLDPSSSPSDLNTASHHSGDSPSQGGDSGKDKFYFSVKSPHACSPQYIEMYYKKAHLVIRMLEFKIGNELMMQVLNKHMSLGLIASEHKGHPSGWNHMVISTATFTKTIFTVTGKDITVFCDQWVREAGHAKFKMKFLFNRKRNIVEMTIEQTAIDELGIKRYVGPLVVWLQELDGTFKHTLQIEHIVAKKEIVCHSKSRRNKKKKIPLCTGEEVDMDLSHLDVDSPVLWLRLDPDMTMMRSVDVEQPDNQWQYQLRHERDVTAQTDAIYALDKLARMGAVTTEMRNTLNAIIENEQCYYKVRCRAAHCLTRVANATVATWNGPPAMMQIFRKIFGSHTCPNIIKLLDFSNFQNYFLLKTLPVAMAGLRNVHKQCQPEVLAFLLDLFKYSDNSKNQFSDNYYRAALVDALSASISPALVNQDPATITPDSLPEDIKKILGEITRSLNLEKLLPCYKHTVTCACLRGIRTLQKNGYLPPKSDIFRSYTAYPLFIDVRLSAVDQLIDFLPVDGSFDDLNFLLNLIESDPVPYFRYQVIRRLALNPPFQMGQTHRLDTEELVDRLWYLMNFGQAYDSRIRCGAMDLYFALYGRRRPACVPPANQDSIAVSSAGPSNIEKKFNISSMADSYVREPSPPMQHSPLVPHGRSYNPGPPSVMTTAPTTLAENTHPSFVSSATSDTLNIPEENIHNISIKQEIPETYEETPMDFEDSSSRLYSEDLPVSTHDVPLPLPAHHHHQQPPLEHVRIKLKILNVNIKEDLYIIVIKEPLYSIVNLELLQDEVEVYDEMIRPLDGGEENIPRPYHEPHNETTTMDIDMSTSNPSILEETGNAPPVSHLTPTSFHHPGIFDDHSPEVSTPTFAPSLDSTSAYGTTPLTNVVPDDGDSTTGTDAGFSIADSQSNPPPDTPGINKHKLKKKRKDKKHKKHKKHEHNLDKFAPEENLSSGSSNPPSPASSHALSAPNTPKPL</sequence>
<dbReference type="GO" id="GO:0003682">
    <property type="term" value="F:chromatin binding"/>
    <property type="evidence" value="ECO:0007669"/>
    <property type="project" value="TreeGrafter"/>
</dbReference>
<evidence type="ECO:0000259" key="9">
    <source>
        <dbReference type="Pfam" id="PF25316"/>
    </source>
</evidence>
<protein>
    <recommendedName>
        <fullName evidence="3">Transcription initiation factor TFIID subunit 2</fullName>
    </recommendedName>
    <alternativeName>
        <fullName evidence="7">Transcription initiation factor TFIID 150 kDa subunit</fullName>
    </alternativeName>
</protein>
<dbReference type="InterPro" id="IPR027268">
    <property type="entry name" value="Peptidase_M4/M1_CTD_sf"/>
</dbReference>
<evidence type="ECO:0000256" key="5">
    <source>
        <dbReference type="ARBA" id="ARBA00023163"/>
    </source>
</evidence>
<keyword evidence="4" id="KW-0805">Transcription regulation</keyword>
<evidence type="ECO:0000256" key="1">
    <source>
        <dbReference type="ARBA" id="ARBA00004123"/>
    </source>
</evidence>
<feature type="region of interest" description="Disordered" evidence="8">
    <location>
        <begin position="410"/>
        <end position="432"/>
    </location>
</feature>